<dbReference type="EMBL" id="LR134182">
    <property type="protein sequence ID" value="VEB41707.1"/>
    <property type="molecule type" value="Genomic_DNA"/>
</dbReference>
<keyword evidence="3" id="KW-1003">Cell membrane</keyword>
<keyword evidence="5 7" id="KW-1133">Transmembrane helix</keyword>
<proteinExistence type="inferred from homology"/>
<reference evidence="9 11" key="2">
    <citation type="submission" date="2018-12" db="EMBL/GenBank/DDBJ databases">
        <authorList>
            <consortium name="Pathogen Informatics"/>
        </authorList>
    </citation>
    <scope>NUCLEOTIDE SEQUENCE [LARGE SCALE GENOMIC DNA]</scope>
    <source>
        <strain evidence="9 11">NCTC9695</strain>
    </source>
</reference>
<feature type="transmembrane region" description="Helical" evidence="7">
    <location>
        <begin position="108"/>
        <end position="130"/>
    </location>
</feature>
<accession>A0A202B3P5</accession>
<dbReference type="OMA" id="ITPYNEW"/>
<evidence type="ECO:0000256" key="2">
    <source>
        <dbReference type="ARBA" id="ARBA00005779"/>
    </source>
</evidence>
<evidence type="ECO:0000313" key="9">
    <source>
        <dbReference type="EMBL" id="VEB41707.1"/>
    </source>
</evidence>
<feature type="transmembrane region" description="Helical" evidence="7">
    <location>
        <begin position="50"/>
        <end position="71"/>
    </location>
</feature>
<dbReference type="Proteomes" id="UP000275777">
    <property type="component" value="Chromosome"/>
</dbReference>
<dbReference type="InterPro" id="IPR007140">
    <property type="entry name" value="DUF350"/>
</dbReference>
<dbReference type="AlphaFoldDB" id="A0A202B3P5"/>
<dbReference type="EMBL" id="NHOO01000023">
    <property type="protein sequence ID" value="OVE46039.1"/>
    <property type="molecule type" value="Genomic_DNA"/>
</dbReference>
<dbReference type="Proteomes" id="UP000196342">
    <property type="component" value="Unassembled WGS sequence"/>
</dbReference>
<evidence type="ECO:0000256" key="3">
    <source>
        <dbReference type="ARBA" id="ARBA00022475"/>
    </source>
</evidence>
<feature type="transmembrane region" description="Helical" evidence="7">
    <location>
        <begin position="77"/>
        <end position="96"/>
    </location>
</feature>
<evidence type="ECO:0000256" key="5">
    <source>
        <dbReference type="ARBA" id="ARBA00022989"/>
    </source>
</evidence>
<evidence type="ECO:0000256" key="1">
    <source>
        <dbReference type="ARBA" id="ARBA00004651"/>
    </source>
</evidence>
<keyword evidence="6 7" id="KW-0472">Membrane</keyword>
<evidence type="ECO:0000313" key="11">
    <source>
        <dbReference type="Proteomes" id="UP000275777"/>
    </source>
</evidence>
<dbReference type="Pfam" id="PF03994">
    <property type="entry name" value="DUF350"/>
    <property type="match status" value="1"/>
</dbReference>
<feature type="transmembrane region" description="Helical" evidence="7">
    <location>
        <begin position="12"/>
        <end position="30"/>
    </location>
</feature>
<sequence>MTIIDVDSFSLFALHFASGALMLLAFTWLYGRLTPYSEREAVEKGELTGVLPMLGAQVGFTAVLVTAQSVSVGYADFLVWGAVAGLAQILLFQALARAMPNLNGGKNLAASLVSAVGSLCVAALNAVSLVP</sequence>
<comment type="subcellular location">
    <subcellularLocation>
        <location evidence="1">Cell membrane</location>
        <topology evidence="1">Multi-pass membrane protein</topology>
    </subcellularLocation>
</comment>
<dbReference type="RefSeq" id="WP_011135081.1">
    <property type="nucleotide sequence ID" value="NZ_CP050992.1"/>
</dbReference>
<evidence type="ECO:0000256" key="6">
    <source>
        <dbReference type="ARBA" id="ARBA00023136"/>
    </source>
</evidence>
<name>A0A202B3P5_CHRVL</name>
<dbReference type="GO" id="GO:0005886">
    <property type="term" value="C:plasma membrane"/>
    <property type="evidence" value="ECO:0007669"/>
    <property type="project" value="UniProtKB-SubCell"/>
</dbReference>
<protein>
    <submittedName>
        <fullName evidence="8">DUF350 domain-containing protein</fullName>
    </submittedName>
    <submittedName>
        <fullName evidence="9">Predicted membrane protein</fullName>
    </submittedName>
</protein>
<evidence type="ECO:0000256" key="7">
    <source>
        <dbReference type="SAM" id="Phobius"/>
    </source>
</evidence>
<evidence type="ECO:0000313" key="10">
    <source>
        <dbReference type="Proteomes" id="UP000196342"/>
    </source>
</evidence>
<comment type="similarity">
    <text evidence="2">Belongs to the UPF0719 family.</text>
</comment>
<evidence type="ECO:0000313" key="8">
    <source>
        <dbReference type="EMBL" id="OVE46039.1"/>
    </source>
</evidence>
<reference evidence="8 10" key="1">
    <citation type="submission" date="2017-05" db="EMBL/GenBank/DDBJ databases">
        <title>Chromobacterium violaceum GHPS1 isolated from Hydrocarbon polluted soil in French Guiana display an awesome secondary metabolite arsenal and a battery of drug and heavy-metal-resistance and detoxification of xenobiotics proteins.</title>
        <authorList>
            <person name="Belbahri L."/>
        </authorList>
    </citation>
    <scope>NUCLEOTIDE SEQUENCE [LARGE SCALE GENOMIC DNA]</scope>
    <source>
        <strain evidence="8 10">GHPS1</strain>
    </source>
</reference>
<gene>
    <name evidence="9" type="primary">yjfL</name>
    <name evidence="8" type="ORF">CBW21_20495</name>
    <name evidence="9" type="ORF">NCTC9695_02140</name>
</gene>
<evidence type="ECO:0000256" key="4">
    <source>
        <dbReference type="ARBA" id="ARBA00022692"/>
    </source>
</evidence>
<keyword evidence="10" id="KW-1185">Reference proteome</keyword>
<organism evidence="8 10">
    <name type="scientific">Chromobacterium violaceum</name>
    <dbReference type="NCBI Taxonomy" id="536"/>
    <lineage>
        <taxon>Bacteria</taxon>
        <taxon>Pseudomonadati</taxon>
        <taxon>Pseudomonadota</taxon>
        <taxon>Betaproteobacteria</taxon>
        <taxon>Neisseriales</taxon>
        <taxon>Chromobacteriaceae</taxon>
        <taxon>Chromobacterium</taxon>
    </lineage>
</organism>
<keyword evidence="4 7" id="KW-0812">Transmembrane</keyword>